<evidence type="ECO:0000256" key="5">
    <source>
        <dbReference type="PROSITE-ProRule" id="PRU00309"/>
    </source>
</evidence>
<organism evidence="7 8">
    <name type="scientific">Photinus pyralis</name>
    <name type="common">Common eastern firefly</name>
    <name type="synonym">Lampyris pyralis</name>
    <dbReference type="NCBI Taxonomy" id="7054"/>
    <lineage>
        <taxon>Eukaryota</taxon>
        <taxon>Metazoa</taxon>
        <taxon>Ecdysozoa</taxon>
        <taxon>Arthropoda</taxon>
        <taxon>Hexapoda</taxon>
        <taxon>Insecta</taxon>
        <taxon>Pterygota</taxon>
        <taxon>Neoptera</taxon>
        <taxon>Endopterygota</taxon>
        <taxon>Coleoptera</taxon>
        <taxon>Polyphaga</taxon>
        <taxon>Elateriformia</taxon>
        <taxon>Elateroidea</taxon>
        <taxon>Lampyridae</taxon>
        <taxon>Lampyrinae</taxon>
        <taxon>Photinus</taxon>
    </lineage>
</organism>
<keyword evidence="4 5" id="KW-0238">DNA-binding</keyword>
<accession>A0A5N4A4R3</accession>
<keyword evidence="1" id="KW-0479">Metal-binding</keyword>
<proteinExistence type="predicted"/>
<dbReference type="SUPFAM" id="SSF57716">
    <property type="entry name" value="Glucocorticoid receptor-like (DNA-binding domain)"/>
    <property type="match status" value="1"/>
</dbReference>
<dbReference type="Proteomes" id="UP000327044">
    <property type="component" value="Unassembled WGS sequence"/>
</dbReference>
<dbReference type="Pfam" id="PF05485">
    <property type="entry name" value="THAP"/>
    <property type="match status" value="1"/>
</dbReference>
<gene>
    <name evidence="7" type="ORF">PPYR_14250</name>
</gene>
<comment type="caution">
    <text evidence="7">The sequence shown here is derived from an EMBL/GenBank/DDBJ whole genome shotgun (WGS) entry which is preliminary data.</text>
</comment>
<evidence type="ECO:0000256" key="2">
    <source>
        <dbReference type="ARBA" id="ARBA00022771"/>
    </source>
</evidence>
<dbReference type="EMBL" id="VVIM01000010">
    <property type="protein sequence ID" value="KAB0792291.1"/>
    <property type="molecule type" value="Genomic_DNA"/>
</dbReference>
<dbReference type="InterPro" id="IPR006612">
    <property type="entry name" value="THAP_Znf"/>
</dbReference>
<dbReference type="PROSITE" id="PS50950">
    <property type="entry name" value="ZF_THAP"/>
    <property type="match status" value="1"/>
</dbReference>
<feature type="domain" description="THAP-type" evidence="6">
    <location>
        <begin position="1"/>
        <end position="75"/>
    </location>
</feature>
<evidence type="ECO:0000256" key="4">
    <source>
        <dbReference type="ARBA" id="ARBA00023125"/>
    </source>
</evidence>
<dbReference type="GO" id="GO:0003677">
    <property type="term" value="F:DNA binding"/>
    <property type="evidence" value="ECO:0007669"/>
    <property type="project" value="UniProtKB-UniRule"/>
</dbReference>
<evidence type="ECO:0000256" key="3">
    <source>
        <dbReference type="ARBA" id="ARBA00022833"/>
    </source>
</evidence>
<dbReference type="AlphaFoldDB" id="A0A5N4A4R3"/>
<evidence type="ECO:0000313" key="7">
    <source>
        <dbReference type="EMBL" id="KAB0792291.1"/>
    </source>
</evidence>
<protein>
    <recommendedName>
        <fullName evidence="6">THAP-type domain-containing protein</fullName>
    </recommendedName>
</protein>
<name>A0A5N4A4R3_PHOPY</name>
<evidence type="ECO:0000313" key="8">
    <source>
        <dbReference type="Proteomes" id="UP000327044"/>
    </source>
</evidence>
<evidence type="ECO:0000259" key="6">
    <source>
        <dbReference type="PROSITE" id="PS50950"/>
    </source>
</evidence>
<reference evidence="7 8" key="1">
    <citation type="journal article" date="2018" name="Elife">
        <title>Firefly genomes illuminate parallel origins of bioluminescence in beetles.</title>
        <authorList>
            <person name="Fallon T.R."/>
            <person name="Lower S.E."/>
            <person name="Chang C.H."/>
            <person name="Bessho-Uehara M."/>
            <person name="Martin G.J."/>
            <person name="Bewick A.J."/>
            <person name="Behringer M."/>
            <person name="Debat H.J."/>
            <person name="Wong I."/>
            <person name="Day J.C."/>
            <person name="Suvorov A."/>
            <person name="Silva C.J."/>
            <person name="Stanger-Hall K.F."/>
            <person name="Hall D.W."/>
            <person name="Schmitz R.J."/>
            <person name="Nelson D.R."/>
            <person name="Lewis S.M."/>
            <person name="Shigenobu S."/>
            <person name="Bybee S.M."/>
            <person name="Larracuente A.M."/>
            <person name="Oba Y."/>
            <person name="Weng J.K."/>
        </authorList>
    </citation>
    <scope>NUCLEOTIDE SEQUENCE [LARGE SCALE GENOMIC DNA]</scope>
    <source>
        <strain evidence="7">1611_PpyrPB1</strain>
        <tissue evidence="7">Whole body</tissue>
    </source>
</reference>
<dbReference type="InParanoid" id="A0A5N4A4R3"/>
<keyword evidence="2 5" id="KW-0863">Zinc-finger</keyword>
<sequence>MGITCWAPDCYHNNMREKCQFFRFPKEMKEFRKWKRLLRRDADPGPGARVCSCHFKDGDRKNAPEIFEHNVKRKFHIHYLSPEAKKRRVFMEDESVEIESSPETARSQTTEASIKSIPMLEAEMYLLKLELERKEKMLKTLRVVFTYAHICERDDMISEYTGLPSRGIFESLLFLTSASHTSVQPMRVKYKLCKQISLRVDIHYFNQFIFRLGR</sequence>
<dbReference type="GO" id="GO:0008270">
    <property type="term" value="F:zinc ion binding"/>
    <property type="evidence" value="ECO:0007669"/>
    <property type="project" value="UniProtKB-KW"/>
</dbReference>
<keyword evidence="3" id="KW-0862">Zinc</keyword>
<dbReference type="InterPro" id="IPR038441">
    <property type="entry name" value="THAP_Znf_sf"/>
</dbReference>
<evidence type="ECO:0000256" key="1">
    <source>
        <dbReference type="ARBA" id="ARBA00022723"/>
    </source>
</evidence>
<keyword evidence="8" id="KW-1185">Reference proteome</keyword>
<dbReference type="Gene3D" id="6.20.210.20">
    <property type="entry name" value="THAP domain"/>
    <property type="match status" value="1"/>
</dbReference>